<dbReference type="FunCoup" id="A0A090M6L0">
    <property type="interactions" value="1765"/>
</dbReference>
<dbReference type="PANTHER" id="PTHR47958">
    <property type="entry name" value="ATP-DEPENDENT RNA HELICASE DBP3"/>
    <property type="match status" value="1"/>
</dbReference>
<evidence type="ECO:0000256" key="2">
    <source>
        <dbReference type="ARBA" id="ARBA00022741"/>
    </source>
</evidence>
<comment type="caution">
    <text evidence="14">The sequence shown here is derived from an EMBL/GenBank/DDBJ whole genome shotgun (WGS) entry which is preliminary data.</text>
</comment>
<dbReference type="STRING" id="70448.A0A090M6L0"/>
<dbReference type="OrthoDB" id="196131at2759"/>
<dbReference type="SMART" id="SM00487">
    <property type="entry name" value="DEXDc"/>
    <property type="match status" value="1"/>
</dbReference>
<keyword evidence="15" id="KW-1185">Reference proteome</keyword>
<accession>A0A090M6L0</accession>
<dbReference type="Pfam" id="PF00271">
    <property type="entry name" value="Helicase_C"/>
    <property type="match status" value="1"/>
</dbReference>
<dbReference type="Pfam" id="PF00270">
    <property type="entry name" value="DEAD"/>
    <property type="match status" value="1"/>
</dbReference>
<evidence type="ECO:0000256" key="3">
    <source>
        <dbReference type="ARBA" id="ARBA00022801"/>
    </source>
</evidence>
<evidence type="ECO:0000259" key="11">
    <source>
        <dbReference type="PROSITE" id="PS51192"/>
    </source>
</evidence>
<evidence type="ECO:0000259" key="12">
    <source>
        <dbReference type="PROSITE" id="PS51194"/>
    </source>
</evidence>
<dbReference type="InterPro" id="IPR011545">
    <property type="entry name" value="DEAD/DEAH_box_helicase_dom"/>
</dbReference>
<reference evidence="15" key="1">
    <citation type="journal article" date="2006" name="Proc. Natl. Acad. Sci. U.S.A.">
        <title>Genome analysis of the smallest free-living eukaryote Ostreococcus tauri unveils many unique features.</title>
        <authorList>
            <person name="Derelle E."/>
            <person name="Ferraz C."/>
            <person name="Rombauts S."/>
            <person name="Rouze P."/>
            <person name="Worden A.Z."/>
            <person name="Robbens S."/>
            <person name="Partensky F."/>
            <person name="Degroeve S."/>
            <person name="Echeynie S."/>
            <person name="Cooke R."/>
            <person name="Saeys Y."/>
            <person name="Wuyts J."/>
            <person name="Jabbari K."/>
            <person name="Bowler C."/>
            <person name="Panaud O."/>
            <person name="Piegu B."/>
            <person name="Ball S.G."/>
            <person name="Ral J.-P."/>
            <person name="Bouget F.-Y."/>
            <person name="Piganeau G."/>
            <person name="De Baets B."/>
            <person name="Picard A."/>
            <person name="Delseny M."/>
            <person name="Demaille J."/>
            <person name="Van de Peer Y."/>
            <person name="Moreau H."/>
        </authorList>
    </citation>
    <scope>NUCLEOTIDE SEQUENCE [LARGE SCALE GENOMIC DNA]</scope>
    <source>
        <strain evidence="15">OTTH 0595 / CCAP 157/2 / RCC745</strain>
    </source>
</reference>
<evidence type="ECO:0000256" key="5">
    <source>
        <dbReference type="ARBA" id="ARBA00022840"/>
    </source>
</evidence>
<comment type="catalytic activity">
    <reaction evidence="8">
        <text>ATP + H2O = ADP + phosphate + H(+)</text>
        <dbReference type="Rhea" id="RHEA:13065"/>
        <dbReference type="ChEBI" id="CHEBI:15377"/>
        <dbReference type="ChEBI" id="CHEBI:15378"/>
        <dbReference type="ChEBI" id="CHEBI:30616"/>
        <dbReference type="ChEBI" id="CHEBI:43474"/>
        <dbReference type="ChEBI" id="CHEBI:456216"/>
        <dbReference type="EC" id="3.6.4.13"/>
    </reaction>
</comment>
<dbReference type="InParanoid" id="A0A090M6L0"/>
<dbReference type="PROSITE" id="PS51195">
    <property type="entry name" value="Q_MOTIF"/>
    <property type="match status" value="1"/>
</dbReference>
<feature type="compositionally biased region" description="Polar residues" evidence="10">
    <location>
        <begin position="30"/>
        <end position="41"/>
    </location>
</feature>
<keyword evidence="2" id="KW-0547">Nucleotide-binding</keyword>
<gene>
    <name evidence="14" type="ORF">OT_ostta04g05280</name>
</gene>
<evidence type="ECO:0000256" key="6">
    <source>
        <dbReference type="ARBA" id="ARBA00022884"/>
    </source>
</evidence>
<feature type="compositionally biased region" description="Gly residues" evidence="10">
    <location>
        <begin position="577"/>
        <end position="593"/>
    </location>
</feature>
<keyword evidence="5" id="KW-0067">ATP-binding</keyword>
<dbReference type="CDD" id="cd17967">
    <property type="entry name" value="DEADc_DDX3_DDX4"/>
    <property type="match status" value="1"/>
</dbReference>
<evidence type="ECO:0000256" key="1">
    <source>
        <dbReference type="ARBA" id="ARBA00012552"/>
    </source>
</evidence>
<evidence type="ECO:0000256" key="4">
    <source>
        <dbReference type="ARBA" id="ARBA00022806"/>
    </source>
</evidence>
<feature type="compositionally biased region" description="Pro residues" evidence="10">
    <location>
        <begin position="11"/>
        <end position="20"/>
    </location>
</feature>
<dbReference type="FunFam" id="3.40.50.300:FF:000008">
    <property type="entry name" value="ATP-dependent RNA helicase RhlB"/>
    <property type="match status" value="1"/>
</dbReference>
<evidence type="ECO:0000256" key="8">
    <source>
        <dbReference type="ARBA" id="ARBA00047984"/>
    </source>
</evidence>
<dbReference type="CDD" id="cd18787">
    <property type="entry name" value="SF2_C_DEAD"/>
    <property type="match status" value="1"/>
</dbReference>
<sequence>MATWADDADELPPPIVPAPAPANAVTANAEKTSAANAQKTSGYVPPHLRNRGARDGASARGGGSFHDDRRGGGGGWDTGRGGGGWGGGGGGGGGGRFQRGEDYSGTSFGRREDRGGGGGGGWDTGRSRFRREENPFAQQEADEKAAEANDPDSEATKIFTGENSGLDFDLYEDIPVETSGRDVPEPIGNFADLDLGAAVNKNVQRCKFKKPTPVQKYAIPSALQGRDLMACAQTGSGKTAAFCFPIIAGILKKGLQGGHMNRKTYPLALVLSPTRELASQIHEESRKFAYQTGVASCVIYGGAPAVEQFRAMERGCDLLIATPGRLIDLIDRAKISLSRCVYLALDEADRMLDMGFEPQIRQIVEQRDMPPCGERQTMLFSATFPREIQRMAADFLDDYIFLTVGRVGSSHALITQSVERVNSYHEKSEMLLDLVEAVPGLTLVFVETKRGADQLEDFLFTNGKPATSIHGDRTQQEREAALKSFRSGKTPILVATDVAARGLDIPHVTHVINFDLPSDIDDYTHRIGRTGRAGKKGRATALFLESKDGQIARSLVDLMSEANQEVPTWLTQVSGNSFGGGGRRRGGGGGNRFGGRDYRSGGGGGGGGGGGWGREG</sequence>
<feature type="compositionally biased region" description="Gly residues" evidence="10">
    <location>
        <begin position="600"/>
        <end position="616"/>
    </location>
</feature>
<dbReference type="InterPro" id="IPR014001">
    <property type="entry name" value="Helicase_ATP-bd"/>
</dbReference>
<dbReference type="PROSITE" id="PS51194">
    <property type="entry name" value="HELICASE_CTER"/>
    <property type="match status" value="1"/>
</dbReference>
<dbReference type="KEGG" id="ota:OT_ostta04g05280"/>
<dbReference type="InterPro" id="IPR001650">
    <property type="entry name" value="Helicase_C-like"/>
</dbReference>
<dbReference type="Gene3D" id="3.40.50.300">
    <property type="entry name" value="P-loop containing nucleotide triphosphate hydrolases"/>
    <property type="match status" value="2"/>
</dbReference>
<evidence type="ECO:0000256" key="7">
    <source>
        <dbReference type="ARBA" id="ARBA00024358"/>
    </source>
</evidence>
<dbReference type="RefSeq" id="XP_022838882.1">
    <property type="nucleotide sequence ID" value="XM_022984633.1"/>
</dbReference>
<evidence type="ECO:0000256" key="9">
    <source>
        <dbReference type="PROSITE-ProRule" id="PRU00552"/>
    </source>
</evidence>
<dbReference type="GO" id="GO:0005524">
    <property type="term" value="F:ATP binding"/>
    <property type="evidence" value="ECO:0007669"/>
    <property type="project" value="UniProtKB-KW"/>
</dbReference>
<dbReference type="FunFam" id="3.40.50.300:FF:000397">
    <property type="entry name" value="Probable ATP-dependent RNA helicase DDX4"/>
    <property type="match status" value="1"/>
</dbReference>
<keyword evidence="4 14" id="KW-0347">Helicase</keyword>
<feature type="region of interest" description="Disordered" evidence="10">
    <location>
        <begin position="572"/>
        <end position="616"/>
    </location>
</feature>
<dbReference type="EMBL" id="CAID01000004">
    <property type="protein sequence ID" value="CEF97774.1"/>
    <property type="molecule type" value="Genomic_DNA"/>
</dbReference>
<dbReference type="Proteomes" id="UP000009170">
    <property type="component" value="Unassembled WGS sequence"/>
</dbReference>
<feature type="domain" description="Helicase C-terminal" evidence="12">
    <location>
        <begin position="430"/>
        <end position="574"/>
    </location>
</feature>
<name>A0A090M6L0_OSTTA</name>
<proteinExistence type="inferred from homology"/>
<evidence type="ECO:0000313" key="14">
    <source>
        <dbReference type="EMBL" id="CEF97774.1"/>
    </source>
</evidence>
<dbReference type="GO" id="GO:0003723">
    <property type="term" value="F:RNA binding"/>
    <property type="evidence" value="ECO:0007669"/>
    <property type="project" value="UniProtKB-KW"/>
</dbReference>
<feature type="compositionally biased region" description="Gly residues" evidence="10">
    <location>
        <begin position="72"/>
        <end position="97"/>
    </location>
</feature>
<dbReference type="GeneID" id="9833976"/>
<dbReference type="AlphaFoldDB" id="A0A090M6L0"/>
<evidence type="ECO:0000259" key="13">
    <source>
        <dbReference type="PROSITE" id="PS51195"/>
    </source>
</evidence>
<evidence type="ECO:0000256" key="10">
    <source>
        <dbReference type="SAM" id="MobiDB-lite"/>
    </source>
</evidence>
<comment type="similarity">
    <text evidence="7">Belongs to the DEAD box helicase family. DDX3/DED1 subfamily.</text>
</comment>
<feature type="compositionally biased region" description="Acidic residues" evidence="10">
    <location>
        <begin position="1"/>
        <end position="10"/>
    </location>
</feature>
<keyword evidence="6" id="KW-0694">RNA-binding</keyword>
<protein>
    <recommendedName>
        <fullName evidence="1">RNA helicase</fullName>
        <ecNumber evidence="1">3.6.4.13</ecNumber>
    </recommendedName>
</protein>
<evidence type="ECO:0000313" key="15">
    <source>
        <dbReference type="Proteomes" id="UP000009170"/>
    </source>
</evidence>
<dbReference type="PROSITE" id="PS51192">
    <property type="entry name" value="HELICASE_ATP_BIND_1"/>
    <property type="match status" value="1"/>
</dbReference>
<dbReference type="InterPro" id="IPR014014">
    <property type="entry name" value="RNA_helicase_DEAD_Q_motif"/>
</dbReference>
<feature type="domain" description="DEAD-box RNA helicase Q" evidence="13">
    <location>
        <begin position="188"/>
        <end position="216"/>
    </location>
</feature>
<dbReference type="GO" id="GO:0003724">
    <property type="term" value="F:RNA helicase activity"/>
    <property type="evidence" value="ECO:0007669"/>
    <property type="project" value="UniProtKB-EC"/>
</dbReference>
<organism evidence="14 15">
    <name type="scientific">Ostreococcus tauri</name>
    <name type="common">Marine green alga</name>
    <dbReference type="NCBI Taxonomy" id="70448"/>
    <lineage>
        <taxon>Eukaryota</taxon>
        <taxon>Viridiplantae</taxon>
        <taxon>Chlorophyta</taxon>
        <taxon>Mamiellophyceae</taxon>
        <taxon>Mamiellales</taxon>
        <taxon>Bathycoccaceae</taxon>
        <taxon>Ostreococcus</taxon>
    </lineage>
</organism>
<feature type="region of interest" description="Disordered" evidence="10">
    <location>
        <begin position="1"/>
        <end position="159"/>
    </location>
</feature>
<dbReference type="GO" id="GO:0016787">
    <property type="term" value="F:hydrolase activity"/>
    <property type="evidence" value="ECO:0007669"/>
    <property type="project" value="UniProtKB-KW"/>
</dbReference>
<feature type="short sequence motif" description="Q motif" evidence="9">
    <location>
        <begin position="188"/>
        <end position="216"/>
    </location>
</feature>
<reference evidence="14 15" key="2">
    <citation type="journal article" date="2014" name="BMC Genomics">
        <title>An improved genome of the model marine alga Ostreococcus tauri unfolds by assessing Illumina de novo assemblies.</title>
        <authorList>
            <person name="Blanc-Mathieu R."/>
            <person name="Verhelst B."/>
            <person name="Derelle E."/>
            <person name="Rombauts S."/>
            <person name="Bouget F.Y."/>
            <person name="Carre I."/>
            <person name="Chateau A."/>
            <person name="Eyre-Walker A."/>
            <person name="Grimsley N."/>
            <person name="Moreau H."/>
            <person name="Piegu B."/>
            <person name="Rivals E."/>
            <person name="Schackwitz W."/>
            <person name="Van de Peer Y."/>
            <person name="Piganeau G."/>
        </authorList>
    </citation>
    <scope>NUCLEOTIDE SEQUENCE [LARGE SCALE GENOMIC DNA]</scope>
    <source>
        <strain evidence="15">OTTH 0595 / CCAP 157/2 / RCC745</strain>
    </source>
</reference>
<dbReference type="InterPro" id="IPR027417">
    <property type="entry name" value="P-loop_NTPase"/>
</dbReference>
<feature type="domain" description="Helicase ATP-binding" evidence="11">
    <location>
        <begin position="219"/>
        <end position="402"/>
    </location>
</feature>
<dbReference type="EC" id="3.6.4.13" evidence="1"/>
<dbReference type="SMART" id="SM00490">
    <property type="entry name" value="HELICc"/>
    <property type="match status" value="1"/>
</dbReference>
<dbReference type="SUPFAM" id="SSF52540">
    <property type="entry name" value="P-loop containing nucleoside triphosphate hydrolases"/>
    <property type="match status" value="1"/>
</dbReference>
<keyword evidence="3" id="KW-0378">Hydrolase</keyword>
<dbReference type="InterPro" id="IPR044763">
    <property type="entry name" value="Ded1/Dbp1_DEADc"/>
</dbReference>